<comment type="caution">
    <text evidence="2">The sequence shown here is derived from an EMBL/GenBank/DDBJ whole genome shotgun (WGS) entry which is preliminary data.</text>
</comment>
<name>A0A2M6WQC4_9BACT</name>
<proteinExistence type="predicted"/>
<evidence type="ECO:0000313" key="2">
    <source>
        <dbReference type="EMBL" id="PIT94963.1"/>
    </source>
</evidence>
<protein>
    <submittedName>
        <fullName evidence="2">Uncharacterized protein</fullName>
    </submittedName>
</protein>
<gene>
    <name evidence="2" type="ORF">COT98_01570</name>
</gene>
<organism evidence="2 3">
    <name type="scientific">Candidatus Falkowbacteria bacterium CG10_big_fil_rev_8_21_14_0_10_39_9</name>
    <dbReference type="NCBI Taxonomy" id="1974566"/>
    <lineage>
        <taxon>Bacteria</taxon>
        <taxon>Candidatus Falkowiibacteriota</taxon>
    </lineage>
</organism>
<feature type="compositionally biased region" description="Basic residues" evidence="1">
    <location>
        <begin position="28"/>
        <end position="43"/>
    </location>
</feature>
<reference evidence="3" key="1">
    <citation type="submission" date="2017-09" db="EMBL/GenBank/DDBJ databases">
        <title>Depth-based differentiation of microbial function through sediment-hosted aquifers and enrichment of novel symbionts in the deep terrestrial subsurface.</title>
        <authorList>
            <person name="Probst A.J."/>
            <person name="Ladd B."/>
            <person name="Jarett J.K."/>
            <person name="Geller-Mcgrath D.E."/>
            <person name="Sieber C.M.K."/>
            <person name="Emerson J.B."/>
            <person name="Anantharaman K."/>
            <person name="Thomas B.C."/>
            <person name="Malmstrom R."/>
            <person name="Stieglmeier M."/>
            <person name="Klingl A."/>
            <person name="Woyke T."/>
            <person name="Ryan C.M."/>
            <person name="Banfield J.F."/>
        </authorList>
    </citation>
    <scope>NUCLEOTIDE SEQUENCE [LARGE SCALE GENOMIC DNA]</scope>
</reference>
<accession>A0A2M6WQC4</accession>
<evidence type="ECO:0000256" key="1">
    <source>
        <dbReference type="SAM" id="MobiDB-lite"/>
    </source>
</evidence>
<feature type="region of interest" description="Disordered" evidence="1">
    <location>
        <begin position="1"/>
        <end position="76"/>
    </location>
</feature>
<evidence type="ECO:0000313" key="3">
    <source>
        <dbReference type="Proteomes" id="UP000228900"/>
    </source>
</evidence>
<dbReference type="AlphaFoldDB" id="A0A2M6WQC4"/>
<sequence length="76" mass="8736">MKIDKFLSNKKILNMRRTTTEKDGAPKGRARKEKKGRTKGKGKKQTEARNLSKTGIPPEFNQVLTNKNRVIRKKRG</sequence>
<dbReference type="EMBL" id="PFAQ01000026">
    <property type="protein sequence ID" value="PIT94963.1"/>
    <property type="molecule type" value="Genomic_DNA"/>
</dbReference>
<dbReference type="Proteomes" id="UP000228900">
    <property type="component" value="Unassembled WGS sequence"/>
</dbReference>